<dbReference type="AlphaFoldDB" id="A0A0H4VTJ4"/>
<protein>
    <recommendedName>
        <fullName evidence="4">DUF4783 domain-containing protein</fullName>
    </recommendedName>
</protein>
<feature type="chain" id="PRO_5005212216" description="DUF4783 domain-containing protein" evidence="1">
    <location>
        <begin position="22"/>
        <end position="133"/>
    </location>
</feature>
<dbReference type="Proteomes" id="UP000036458">
    <property type="component" value="Chromosome"/>
</dbReference>
<dbReference type="OrthoDB" id="1524766at2"/>
<evidence type="ECO:0000313" key="3">
    <source>
        <dbReference type="Proteomes" id="UP000036458"/>
    </source>
</evidence>
<dbReference type="PATRIC" id="fig|1379910.4.peg.3948"/>
<dbReference type="RefSeq" id="WP_048922190.1">
    <property type="nucleotide sequence ID" value="NZ_CP010777.1"/>
</dbReference>
<feature type="signal peptide" evidence="1">
    <location>
        <begin position="1"/>
        <end position="21"/>
    </location>
</feature>
<evidence type="ECO:0000313" key="2">
    <source>
        <dbReference type="EMBL" id="AKQ47124.1"/>
    </source>
</evidence>
<dbReference type="InterPro" id="IPR031977">
    <property type="entry name" value="DUF4783"/>
</dbReference>
<dbReference type="EMBL" id="CP010777">
    <property type="protein sequence ID" value="AKQ47124.1"/>
    <property type="molecule type" value="Genomic_DNA"/>
</dbReference>
<dbReference type="Gene3D" id="3.10.450.50">
    <property type="match status" value="1"/>
</dbReference>
<dbReference type="Pfam" id="PF16022">
    <property type="entry name" value="DUF4783"/>
    <property type="match status" value="1"/>
</dbReference>
<reference evidence="2 3" key="1">
    <citation type="submission" date="2015-01" db="EMBL/GenBank/DDBJ databases">
        <title>Rufibacter sp./DG31D/ whole genome sequencing.</title>
        <authorList>
            <person name="Kim M.K."/>
            <person name="Srinivasan S."/>
            <person name="Lee J.-J."/>
        </authorList>
    </citation>
    <scope>NUCLEOTIDE SEQUENCE [LARGE SCALE GENOMIC DNA]</scope>
    <source>
        <strain evidence="2 3">DG31D</strain>
    </source>
</reference>
<name>A0A0H4VTJ4_9BACT</name>
<organism evidence="2 3">
    <name type="scientific">Rufibacter radiotolerans</name>
    <dbReference type="NCBI Taxonomy" id="1379910"/>
    <lineage>
        <taxon>Bacteria</taxon>
        <taxon>Pseudomonadati</taxon>
        <taxon>Bacteroidota</taxon>
        <taxon>Cytophagia</taxon>
        <taxon>Cytophagales</taxon>
        <taxon>Hymenobacteraceae</taxon>
        <taxon>Rufibacter</taxon>
    </lineage>
</organism>
<proteinExistence type="predicted"/>
<evidence type="ECO:0000256" key="1">
    <source>
        <dbReference type="SAM" id="SignalP"/>
    </source>
</evidence>
<sequence>MKNLKRLVAMTVVLLGMLVGAGQVAAQSDVMGGIQSAIKSGSSRDLARYFNTKVNVIIDGDNGNYSQSQAEMVVRNFFSKNPPADFSFDHQGGSEDGQRYAIGKYAHKGGRYNVVVKVKKYGDAYKIDTIEFK</sequence>
<accession>A0A0H4VTJ4</accession>
<keyword evidence="3" id="KW-1185">Reference proteome</keyword>
<keyword evidence="1" id="KW-0732">Signal</keyword>
<dbReference type="KEGG" id="ruf:TH63_18125"/>
<evidence type="ECO:0008006" key="4">
    <source>
        <dbReference type="Google" id="ProtNLM"/>
    </source>
</evidence>
<gene>
    <name evidence="2" type="ORF">TH63_18125</name>
</gene>
<dbReference type="STRING" id="1379910.TH63_18125"/>